<dbReference type="AlphaFoldDB" id="J3NJJ1"/>
<dbReference type="EMBL" id="GL385395">
    <property type="protein sequence ID" value="EJT81443.1"/>
    <property type="molecule type" value="Genomic_DNA"/>
</dbReference>
<reference evidence="2" key="5">
    <citation type="submission" date="2018-04" db="UniProtKB">
        <authorList>
            <consortium name="EnsemblFungi"/>
        </authorList>
    </citation>
    <scope>IDENTIFICATION</scope>
    <source>
        <strain evidence="2">R3-111a-1</strain>
    </source>
</reference>
<dbReference type="HOGENOM" id="CLU_1652249_0_0_1"/>
<organism evidence="1">
    <name type="scientific">Gaeumannomyces tritici (strain R3-111a-1)</name>
    <name type="common">Wheat and barley take-all root rot fungus</name>
    <name type="synonym">Gaeumannomyces graminis var. tritici</name>
    <dbReference type="NCBI Taxonomy" id="644352"/>
    <lineage>
        <taxon>Eukaryota</taxon>
        <taxon>Fungi</taxon>
        <taxon>Dikarya</taxon>
        <taxon>Ascomycota</taxon>
        <taxon>Pezizomycotina</taxon>
        <taxon>Sordariomycetes</taxon>
        <taxon>Sordariomycetidae</taxon>
        <taxon>Magnaporthales</taxon>
        <taxon>Magnaporthaceae</taxon>
        <taxon>Gaeumannomyces</taxon>
    </lineage>
</organism>
<reference evidence="3" key="1">
    <citation type="submission" date="2010-07" db="EMBL/GenBank/DDBJ databases">
        <title>The genome sequence of Gaeumannomyces graminis var. tritici strain R3-111a-1.</title>
        <authorList>
            <consortium name="The Broad Institute Genome Sequencing Platform"/>
            <person name="Ma L.-J."/>
            <person name="Dead R."/>
            <person name="Young S."/>
            <person name="Zeng Q."/>
            <person name="Koehrsen M."/>
            <person name="Alvarado L."/>
            <person name="Berlin A."/>
            <person name="Chapman S.B."/>
            <person name="Chen Z."/>
            <person name="Freedman E."/>
            <person name="Gellesch M."/>
            <person name="Goldberg J."/>
            <person name="Griggs A."/>
            <person name="Gujja S."/>
            <person name="Heilman E.R."/>
            <person name="Heiman D."/>
            <person name="Hepburn T."/>
            <person name="Howarth C."/>
            <person name="Jen D."/>
            <person name="Larson L."/>
            <person name="Mehta T."/>
            <person name="Neiman D."/>
            <person name="Pearson M."/>
            <person name="Roberts A."/>
            <person name="Saif S."/>
            <person name="Shea T."/>
            <person name="Shenoy N."/>
            <person name="Sisk P."/>
            <person name="Stolte C."/>
            <person name="Sykes S."/>
            <person name="Walk T."/>
            <person name="White J."/>
            <person name="Yandava C."/>
            <person name="Haas B."/>
            <person name="Nusbaum C."/>
            <person name="Birren B."/>
        </authorList>
    </citation>
    <scope>NUCLEOTIDE SEQUENCE [LARGE SCALE GENOMIC DNA]</scope>
    <source>
        <strain evidence="3">R3-111a-1</strain>
    </source>
</reference>
<dbReference type="VEuPathDB" id="FungiDB:GGTG_01423"/>
<keyword evidence="3" id="KW-1185">Reference proteome</keyword>
<dbReference type="Proteomes" id="UP000006039">
    <property type="component" value="Unassembled WGS sequence"/>
</dbReference>
<reference evidence="2" key="4">
    <citation type="journal article" date="2015" name="G3 (Bethesda)">
        <title>Genome sequences of three phytopathogenic species of the Magnaporthaceae family of fungi.</title>
        <authorList>
            <person name="Okagaki L.H."/>
            <person name="Nunes C.C."/>
            <person name="Sailsbery J."/>
            <person name="Clay B."/>
            <person name="Brown D."/>
            <person name="John T."/>
            <person name="Oh Y."/>
            <person name="Young N."/>
            <person name="Fitzgerald M."/>
            <person name="Haas B.J."/>
            <person name="Zeng Q."/>
            <person name="Young S."/>
            <person name="Adiconis X."/>
            <person name="Fan L."/>
            <person name="Levin J.Z."/>
            <person name="Mitchell T.K."/>
            <person name="Okubara P.A."/>
            <person name="Farman M.L."/>
            <person name="Kohn L.M."/>
            <person name="Birren B."/>
            <person name="Ma L.-J."/>
            <person name="Dean R.A."/>
        </authorList>
    </citation>
    <scope>NUCLEOTIDE SEQUENCE</scope>
    <source>
        <strain evidence="2">R3-111a-1</strain>
    </source>
</reference>
<dbReference type="GeneID" id="20341881"/>
<proteinExistence type="predicted"/>
<sequence length="160" mass="16551">MALAAEAGQSERSVWQGEGHYAWGDRLWVVTAVDIRHQTAAEPEKRLVHSCGVVKGRAAVRGTIQLPVANCDGGLFMAKTDVLGSADGDAGCTSSGTGSGRPQQAGGYEACWTHETWLAPGRHAVRSMATTPIARATVTVFCAATLAAGVGRGFGHTGSD</sequence>
<evidence type="ECO:0000313" key="2">
    <source>
        <dbReference type="EnsemblFungi" id="EJT81443"/>
    </source>
</evidence>
<dbReference type="RefSeq" id="XP_009217452.1">
    <property type="nucleotide sequence ID" value="XM_009219188.1"/>
</dbReference>
<evidence type="ECO:0000313" key="1">
    <source>
        <dbReference type="EMBL" id="EJT81443.1"/>
    </source>
</evidence>
<protein>
    <submittedName>
        <fullName evidence="1 2">Uncharacterized protein</fullName>
    </submittedName>
</protein>
<dbReference type="EnsemblFungi" id="EJT81443">
    <property type="protein sequence ID" value="EJT81443"/>
    <property type="gene ID" value="GGTG_01423"/>
</dbReference>
<evidence type="ECO:0000313" key="3">
    <source>
        <dbReference type="Proteomes" id="UP000006039"/>
    </source>
</evidence>
<name>J3NJJ1_GAET3</name>
<reference evidence="1" key="3">
    <citation type="submission" date="2010-09" db="EMBL/GenBank/DDBJ databases">
        <title>Annotation of Gaeumannomyces graminis var. tritici R3-111a-1.</title>
        <authorList>
            <consortium name="The Broad Institute Genome Sequencing Platform"/>
            <person name="Ma L.-J."/>
            <person name="Dead R."/>
            <person name="Young S.K."/>
            <person name="Zeng Q."/>
            <person name="Gargeya S."/>
            <person name="Fitzgerald M."/>
            <person name="Haas B."/>
            <person name="Abouelleil A."/>
            <person name="Alvarado L."/>
            <person name="Arachchi H.M."/>
            <person name="Berlin A."/>
            <person name="Brown A."/>
            <person name="Chapman S.B."/>
            <person name="Chen Z."/>
            <person name="Dunbar C."/>
            <person name="Freedman E."/>
            <person name="Gearin G."/>
            <person name="Gellesch M."/>
            <person name="Goldberg J."/>
            <person name="Griggs A."/>
            <person name="Gujja S."/>
            <person name="Heiman D."/>
            <person name="Howarth C."/>
            <person name="Larson L."/>
            <person name="Lui A."/>
            <person name="MacDonald P.J.P."/>
            <person name="Mehta T."/>
            <person name="Montmayeur A."/>
            <person name="Murphy C."/>
            <person name="Neiman D."/>
            <person name="Pearson M."/>
            <person name="Priest M."/>
            <person name="Roberts A."/>
            <person name="Saif S."/>
            <person name="Shea T."/>
            <person name="Shenoy N."/>
            <person name="Sisk P."/>
            <person name="Stolte C."/>
            <person name="Sykes S."/>
            <person name="Yandava C."/>
            <person name="Wortman J."/>
            <person name="Nusbaum C."/>
            <person name="Birren B."/>
        </authorList>
    </citation>
    <scope>NUCLEOTIDE SEQUENCE</scope>
    <source>
        <strain evidence="1">R3-111a-1</strain>
    </source>
</reference>
<reference evidence="1" key="2">
    <citation type="submission" date="2010-07" db="EMBL/GenBank/DDBJ databases">
        <authorList>
            <consortium name="The Broad Institute Genome Sequencing Platform"/>
            <consortium name="Broad Institute Genome Sequencing Center for Infectious Disease"/>
            <person name="Ma L.-J."/>
            <person name="Dead R."/>
            <person name="Young S."/>
            <person name="Zeng Q."/>
            <person name="Koehrsen M."/>
            <person name="Alvarado L."/>
            <person name="Berlin A."/>
            <person name="Chapman S.B."/>
            <person name="Chen Z."/>
            <person name="Freedman E."/>
            <person name="Gellesch M."/>
            <person name="Goldberg J."/>
            <person name="Griggs A."/>
            <person name="Gujja S."/>
            <person name="Heilman E.R."/>
            <person name="Heiman D."/>
            <person name="Hepburn T."/>
            <person name="Howarth C."/>
            <person name="Jen D."/>
            <person name="Larson L."/>
            <person name="Mehta T."/>
            <person name="Neiman D."/>
            <person name="Pearson M."/>
            <person name="Roberts A."/>
            <person name="Saif S."/>
            <person name="Shea T."/>
            <person name="Shenoy N."/>
            <person name="Sisk P."/>
            <person name="Stolte C."/>
            <person name="Sykes S."/>
            <person name="Walk T."/>
            <person name="White J."/>
            <person name="Yandava C."/>
            <person name="Haas B."/>
            <person name="Nusbaum C."/>
            <person name="Birren B."/>
        </authorList>
    </citation>
    <scope>NUCLEOTIDE SEQUENCE</scope>
    <source>
        <strain evidence="1">R3-111a-1</strain>
    </source>
</reference>
<accession>J3NJJ1</accession>
<gene>
    <name evidence="2" type="primary">20341881</name>
    <name evidence="1" type="ORF">GGTG_01423</name>
</gene>